<feature type="compositionally biased region" description="Acidic residues" evidence="1">
    <location>
        <begin position="38"/>
        <end position="49"/>
    </location>
</feature>
<gene>
    <name evidence="2" type="ORF">GJ744_005751</name>
</gene>
<organism evidence="2 3">
    <name type="scientific">Endocarpon pusillum</name>
    <dbReference type="NCBI Taxonomy" id="364733"/>
    <lineage>
        <taxon>Eukaryota</taxon>
        <taxon>Fungi</taxon>
        <taxon>Dikarya</taxon>
        <taxon>Ascomycota</taxon>
        <taxon>Pezizomycotina</taxon>
        <taxon>Eurotiomycetes</taxon>
        <taxon>Chaetothyriomycetidae</taxon>
        <taxon>Verrucariales</taxon>
        <taxon>Verrucariaceae</taxon>
        <taxon>Endocarpon</taxon>
    </lineage>
</organism>
<dbReference type="AlphaFoldDB" id="A0A8H7APY1"/>
<reference evidence="2" key="1">
    <citation type="submission" date="2020-02" db="EMBL/GenBank/DDBJ databases">
        <authorList>
            <person name="Palmer J.M."/>
        </authorList>
    </citation>
    <scope>NUCLEOTIDE SEQUENCE</scope>
    <source>
        <strain evidence="2">EPUS1.4</strain>
        <tissue evidence="2">Thallus</tissue>
    </source>
</reference>
<name>A0A8H7APY1_9EURO</name>
<evidence type="ECO:0000256" key="1">
    <source>
        <dbReference type="SAM" id="MobiDB-lite"/>
    </source>
</evidence>
<evidence type="ECO:0000313" key="2">
    <source>
        <dbReference type="EMBL" id="KAF7510921.1"/>
    </source>
</evidence>
<accession>A0A8H7APY1</accession>
<proteinExistence type="predicted"/>
<keyword evidence="3" id="KW-1185">Reference proteome</keyword>
<protein>
    <submittedName>
        <fullName evidence="2">Uncharacterized protein</fullName>
    </submittedName>
</protein>
<sequence>MAKSVNASWLGLPQAKNPRKRIKQALIRSRVMQQQQQEQEEQEEEEEEKREESVEALLDYM</sequence>
<dbReference type="EMBL" id="JAACFV010000025">
    <property type="protein sequence ID" value="KAF7510921.1"/>
    <property type="molecule type" value="Genomic_DNA"/>
</dbReference>
<feature type="region of interest" description="Disordered" evidence="1">
    <location>
        <begin position="1"/>
        <end position="61"/>
    </location>
</feature>
<dbReference type="Proteomes" id="UP000606974">
    <property type="component" value="Unassembled WGS sequence"/>
</dbReference>
<evidence type="ECO:0000313" key="3">
    <source>
        <dbReference type="Proteomes" id="UP000606974"/>
    </source>
</evidence>
<comment type="caution">
    <text evidence="2">The sequence shown here is derived from an EMBL/GenBank/DDBJ whole genome shotgun (WGS) entry which is preliminary data.</text>
</comment>